<keyword evidence="2" id="KW-0479">Metal-binding</keyword>
<evidence type="ECO:0000313" key="7">
    <source>
        <dbReference type="Proteomes" id="UP000799772"/>
    </source>
</evidence>
<comment type="caution">
    <text evidence="6">The sequence shown here is derived from an EMBL/GenBank/DDBJ whole genome shotgun (WGS) entry which is preliminary data.</text>
</comment>
<evidence type="ECO:0000256" key="2">
    <source>
        <dbReference type="ARBA" id="ARBA00022723"/>
    </source>
</evidence>
<protein>
    <recommendedName>
        <fullName evidence="5">CENP-V/GFA domain-containing protein</fullName>
    </recommendedName>
</protein>
<dbReference type="InterPro" id="IPR011057">
    <property type="entry name" value="Mss4-like_sf"/>
</dbReference>
<evidence type="ECO:0000313" key="6">
    <source>
        <dbReference type="EMBL" id="KAF2100131.1"/>
    </source>
</evidence>
<dbReference type="GO" id="GO:0016846">
    <property type="term" value="F:carbon-sulfur lyase activity"/>
    <property type="evidence" value="ECO:0007669"/>
    <property type="project" value="InterPro"/>
</dbReference>
<dbReference type="SUPFAM" id="SSF51316">
    <property type="entry name" value="Mss4-like"/>
    <property type="match status" value="1"/>
</dbReference>
<keyword evidence="7" id="KW-1185">Reference proteome</keyword>
<keyword evidence="4" id="KW-0456">Lyase</keyword>
<dbReference type="EMBL" id="ML978125">
    <property type="protein sequence ID" value="KAF2100131.1"/>
    <property type="molecule type" value="Genomic_DNA"/>
</dbReference>
<dbReference type="PANTHER" id="PTHR33337:SF43">
    <property type="entry name" value="CENP-V_GFA DOMAIN-CONTAINING PROTEIN"/>
    <property type="match status" value="1"/>
</dbReference>
<organism evidence="6 7">
    <name type="scientific">Rhizodiscina lignyota</name>
    <dbReference type="NCBI Taxonomy" id="1504668"/>
    <lineage>
        <taxon>Eukaryota</taxon>
        <taxon>Fungi</taxon>
        <taxon>Dikarya</taxon>
        <taxon>Ascomycota</taxon>
        <taxon>Pezizomycotina</taxon>
        <taxon>Dothideomycetes</taxon>
        <taxon>Pleosporomycetidae</taxon>
        <taxon>Aulographales</taxon>
        <taxon>Rhizodiscinaceae</taxon>
        <taxon>Rhizodiscina</taxon>
    </lineage>
</organism>
<dbReference type="InterPro" id="IPR006913">
    <property type="entry name" value="CENP-V/GFA"/>
</dbReference>
<dbReference type="Proteomes" id="UP000799772">
    <property type="component" value="Unassembled WGS sequence"/>
</dbReference>
<evidence type="ECO:0000259" key="5">
    <source>
        <dbReference type="PROSITE" id="PS51891"/>
    </source>
</evidence>
<dbReference type="AlphaFoldDB" id="A0A9P4IE34"/>
<proteinExistence type="inferred from homology"/>
<reference evidence="6" key="1">
    <citation type="journal article" date="2020" name="Stud. Mycol.">
        <title>101 Dothideomycetes genomes: a test case for predicting lifestyles and emergence of pathogens.</title>
        <authorList>
            <person name="Haridas S."/>
            <person name="Albert R."/>
            <person name="Binder M."/>
            <person name="Bloem J."/>
            <person name="Labutti K."/>
            <person name="Salamov A."/>
            <person name="Andreopoulos B."/>
            <person name="Baker S."/>
            <person name="Barry K."/>
            <person name="Bills G."/>
            <person name="Bluhm B."/>
            <person name="Cannon C."/>
            <person name="Castanera R."/>
            <person name="Culley D."/>
            <person name="Daum C."/>
            <person name="Ezra D."/>
            <person name="Gonzalez J."/>
            <person name="Henrissat B."/>
            <person name="Kuo A."/>
            <person name="Liang C."/>
            <person name="Lipzen A."/>
            <person name="Lutzoni F."/>
            <person name="Magnuson J."/>
            <person name="Mondo S."/>
            <person name="Nolan M."/>
            <person name="Ohm R."/>
            <person name="Pangilinan J."/>
            <person name="Park H.-J."/>
            <person name="Ramirez L."/>
            <person name="Alfaro M."/>
            <person name="Sun H."/>
            <person name="Tritt A."/>
            <person name="Yoshinaga Y."/>
            <person name="Zwiers L.-H."/>
            <person name="Turgeon B."/>
            <person name="Goodwin S."/>
            <person name="Spatafora J."/>
            <person name="Crous P."/>
            <person name="Grigoriev I."/>
        </authorList>
    </citation>
    <scope>NUCLEOTIDE SEQUENCE</scope>
    <source>
        <strain evidence="6">CBS 133067</strain>
    </source>
</reference>
<accession>A0A9P4IE34</accession>
<dbReference type="Pfam" id="PF04828">
    <property type="entry name" value="GFA"/>
    <property type="match status" value="1"/>
</dbReference>
<feature type="domain" description="CENP-V/GFA" evidence="5">
    <location>
        <begin position="21"/>
        <end position="146"/>
    </location>
</feature>
<name>A0A9P4IE34_9PEZI</name>
<evidence type="ECO:0000256" key="4">
    <source>
        <dbReference type="ARBA" id="ARBA00023239"/>
    </source>
</evidence>
<dbReference type="GO" id="GO:0046872">
    <property type="term" value="F:metal ion binding"/>
    <property type="evidence" value="ECO:0007669"/>
    <property type="project" value="UniProtKB-KW"/>
</dbReference>
<evidence type="ECO:0000256" key="1">
    <source>
        <dbReference type="ARBA" id="ARBA00005495"/>
    </source>
</evidence>
<keyword evidence="3" id="KW-0862">Zinc</keyword>
<dbReference type="PANTHER" id="PTHR33337">
    <property type="entry name" value="GFA DOMAIN-CONTAINING PROTEIN"/>
    <property type="match status" value="1"/>
</dbReference>
<dbReference type="Gene3D" id="3.90.1590.10">
    <property type="entry name" value="glutathione-dependent formaldehyde- activating enzyme (gfa)"/>
    <property type="match status" value="1"/>
</dbReference>
<evidence type="ECO:0000256" key="3">
    <source>
        <dbReference type="ARBA" id="ARBA00022833"/>
    </source>
</evidence>
<dbReference type="PROSITE" id="PS51891">
    <property type="entry name" value="CENP_V_GFA"/>
    <property type="match status" value="1"/>
</dbReference>
<gene>
    <name evidence="6" type="ORF">NA57DRAFT_56059</name>
</gene>
<comment type="similarity">
    <text evidence="1">Belongs to the Gfa family.</text>
</comment>
<sequence>MPNPLTGDPKSHDVSEFKDSITGHCLCGSITVTIRDPTLFDGRHGHICHCANCRKVSGSFAAPNLAIEKDKVTIEDKNRTLKVYEDYETMSGNVVRRAFCSNCGSPVRSETPMYDGQGKLVIKMGMFPRIPTPEFETFADHRHPWQGKHEGVTQFKIARGGPTL</sequence>
<dbReference type="OrthoDB" id="9985472at2759"/>